<protein>
    <submittedName>
        <fullName evidence="1">Uncharacterized protein</fullName>
    </submittedName>
</protein>
<accession>A0ABZ2X3B8</accession>
<sequence length="187" mass="20589">MRFRQTINKKAVIMVNLTDNEGHNIWSGPENWYKIALADGSELGISYPGSEPYQIHAVPAGRGMVVRYQRFDGDDRLNQGWPIGDKGYFRCMQLSHDGKEITLNMSLSGQQATLSAQTGNKAFGMRAEQLGNNRVALYGIDANGRLCGLRVRSTPGNAPVDPHFGNYLMGLDCEFVKVSTTLSKGGF</sequence>
<reference evidence="1 2" key="1">
    <citation type="submission" date="2024-04" db="EMBL/GenBank/DDBJ databases">
        <title>Complete genome sequence of Fusarium acuminatum.</title>
        <authorList>
            <person name="Lan B."/>
        </authorList>
    </citation>
    <scope>NUCLEOTIDE SEQUENCE [LARGE SCALE GENOMIC DNA]</scope>
    <source>
        <strain evidence="1">1A</strain>
    </source>
</reference>
<dbReference type="EMBL" id="CP151264">
    <property type="protein sequence ID" value="WZH47241.1"/>
    <property type="molecule type" value="Genomic_DNA"/>
</dbReference>
<evidence type="ECO:0000313" key="1">
    <source>
        <dbReference type="EMBL" id="WZH47241.1"/>
    </source>
</evidence>
<proteinExistence type="predicted"/>
<keyword evidence="2" id="KW-1185">Reference proteome</keyword>
<organism evidence="1 2">
    <name type="scientific">Fusarium acuminatum</name>
    <dbReference type="NCBI Taxonomy" id="5515"/>
    <lineage>
        <taxon>Eukaryota</taxon>
        <taxon>Fungi</taxon>
        <taxon>Dikarya</taxon>
        <taxon>Ascomycota</taxon>
        <taxon>Pezizomycotina</taxon>
        <taxon>Sordariomycetes</taxon>
        <taxon>Hypocreomycetidae</taxon>
        <taxon>Hypocreales</taxon>
        <taxon>Nectriaceae</taxon>
        <taxon>Fusarium</taxon>
        <taxon>Fusarium tricinctum species complex</taxon>
    </lineage>
</organism>
<name>A0ABZ2X3B8_9HYPO</name>
<gene>
    <name evidence="1" type="ORF">QYS62_008385</name>
</gene>
<dbReference type="Proteomes" id="UP001489902">
    <property type="component" value="Chromosome 5"/>
</dbReference>
<evidence type="ECO:0000313" key="2">
    <source>
        <dbReference type="Proteomes" id="UP001489902"/>
    </source>
</evidence>